<protein>
    <submittedName>
        <fullName evidence="1">Putative dioxygenase of extradiol dioxygenase family</fullName>
    </submittedName>
</protein>
<gene>
    <name evidence="1" type="ORF">R2APBS1_0043</name>
</gene>
<dbReference type="eggNOG" id="COG3565">
    <property type="taxonomic scope" value="Bacteria"/>
</dbReference>
<dbReference type="Proteomes" id="UP000011859">
    <property type="component" value="Chromosome"/>
</dbReference>
<name>M4NHC1_9GAMM</name>
<organism evidence="1 2">
    <name type="scientific">Rhodanobacter denitrificans</name>
    <dbReference type="NCBI Taxonomy" id="666685"/>
    <lineage>
        <taxon>Bacteria</taxon>
        <taxon>Pseudomonadati</taxon>
        <taxon>Pseudomonadota</taxon>
        <taxon>Gammaproteobacteria</taxon>
        <taxon>Lysobacterales</taxon>
        <taxon>Rhodanobacteraceae</taxon>
        <taxon>Rhodanobacter</taxon>
    </lineage>
</organism>
<dbReference type="STRING" id="666685.R2APBS1_0043"/>
<dbReference type="PANTHER" id="PTHR39434">
    <property type="match status" value="1"/>
</dbReference>
<dbReference type="KEGG" id="rhd:R2APBS1_0043"/>
<reference evidence="1 2" key="1">
    <citation type="submission" date="2012-04" db="EMBL/GenBank/DDBJ databases">
        <title>Complete genome of Rhodanobacter sp. 2APBS1.</title>
        <authorList>
            <consortium name="US DOE Joint Genome Institute"/>
            <person name="Huntemann M."/>
            <person name="Wei C.-L."/>
            <person name="Han J."/>
            <person name="Detter J.C."/>
            <person name="Han C."/>
            <person name="Tapia R."/>
            <person name="Munk A.C.C."/>
            <person name="Chen A."/>
            <person name="Krypides N."/>
            <person name="Mavromatis K."/>
            <person name="Markowitz V."/>
            <person name="Szeto E."/>
            <person name="Ivanova N."/>
            <person name="Mikhailova N."/>
            <person name="Ovchinnikova G."/>
            <person name="Pagani I."/>
            <person name="Pati A."/>
            <person name="Goodwin L."/>
            <person name="Peters L."/>
            <person name="Pitluck S."/>
            <person name="Woyke T."/>
            <person name="Prakash O."/>
            <person name="Elkins J."/>
            <person name="Brown S."/>
            <person name="Palumbo A."/>
            <person name="Hemme C."/>
            <person name="Zhou J."/>
            <person name="Watson D."/>
            <person name="Jardine P."/>
            <person name="Kostka J."/>
            <person name="Green S."/>
        </authorList>
    </citation>
    <scope>NUCLEOTIDE SEQUENCE [LARGE SCALE GENOMIC DNA]</scope>
    <source>
        <strain evidence="1 2">2APBS1</strain>
    </source>
</reference>
<keyword evidence="1" id="KW-0560">Oxidoreductase</keyword>
<dbReference type="EMBL" id="CP003470">
    <property type="protein sequence ID" value="AGG87231.1"/>
    <property type="molecule type" value="Genomic_DNA"/>
</dbReference>
<keyword evidence="1" id="KW-0223">Dioxygenase</keyword>
<dbReference type="AlphaFoldDB" id="M4NHC1"/>
<proteinExistence type="predicted"/>
<accession>M4NHC1</accession>
<dbReference type="SUPFAM" id="SSF54593">
    <property type="entry name" value="Glyoxalase/Bleomycin resistance protein/Dihydroxybiphenyl dioxygenase"/>
    <property type="match status" value="1"/>
</dbReference>
<sequence precursor="true">MPRWKTTGRSNSIHRPRWQAITTTRTATRPLDSRIRLDFPGSSLTVEPSPGAGMGWTARALARFLEMDAWHASAERLRAAGTRFVIEPPIRFEGQPGEQATMFLLDPCGNALEFKVFADRAQLFAK</sequence>
<dbReference type="Gene3D" id="3.10.180.10">
    <property type="entry name" value="2,3-Dihydroxybiphenyl 1,2-Dioxygenase, domain 1"/>
    <property type="match status" value="1"/>
</dbReference>
<evidence type="ECO:0000313" key="1">
    <source>
        <dbReference type="EMBL" id="AGG87231.1"/>
    </source>
</evidence>
<dbReference type="PANTHER" id="PTHR39434:SF1">
    <property type="entry name" value="VOC DOMAIN-CONTAINING PROTEIN"/>
    <property type="match status" value="1"/>
</dbReference>
<dbReference type="InterPro" id="IPR029068">
    <property type="entry name" value="Glyas_Bleomycin-R_OHBP_Dase"/>
</dbReference>
<dbReference type="GO" id="GO:0051213">
    <property type="term" value="F:dioxygenase activity"/>
    <property type="evidence" value="ECO:0007669"/>
    <property type="project" value="UniProtKB-KW"/>
</dbReference>
<dbReference type="HOGENOM" id="CLU_1979817_0_0_6"/>
<keyword evidence="2" id="KW-1185">Reference proteome</keyword>
<evidence type="ECO:0000313" key="2">
    <source>
        <dbReference type="Proteomes" id="UP000011859"/>
    </source>
</evidence>